<name>A0A0F9JEM9_9ZZZZ</name>
<reference evidence="1" key="1">
    <citation type="journal article" date="2015" name="Nature">
        <title>Complex archaea that bridge the gap between prokaryotes and eukaryotes.</title>
        <authorList>
            <person name="Spang A."/>
            <person name="Saw J.H."/>
            <person name="Jorgensen S.L."/>
            <person name="Zaremba-Niedzwiedzka K."/>
            <person name="Martijn J."/>
            <person name="Lind A.E."/>
            <person name="van Eijk R."/>
            <person name="Schleper C."/>
            <person name="Guy L."/>
            <person name="Ettema T.J."/>
        </authorList>
    </citation>
    <scope>NUCLEOTIDE SEQUENCE</scope>
</reference>
<accession>A0A0F9JEM9</accession>
<comment type="caution">
    <text evidence="1">The sequence shown here is derived from an EMBL/GenBank/DDBJ whole genome shotgun (WGS) entry which is preliminary data.</text>
</comment>
<evidence type="ECO:0000313" key="1">
    <source>
        <dbReference type="EMBL" id="KKM68083.1"/>
    </source>
</evidence>
<proteinExistence type="predicted"/>
<dbReference type="AlphaFoldDB" id="A0A0F9JEM9"/>
<feature type="non-terminal residue" evidence="1">
    <location>
        <position position="49"/>
    </location>
</feature>
<sequence length="49" mass="6009">MKVSGIWITDAPKWKRWTVYHSPSRVRKWILNRFHIMHYDGIPLFHSDT</sequence>
<organism evidence="1">
    <name type="scientific">marine sediment metagenome</name>
    <dbReference type="NCBI Taxonomy" id="412755"/>
    <lineage>
        <taxon>unclassified sequences</taxon>
        <taxon>metagenomes</taxon>
        <taxon>ecological metagenomes</taxon>
    </lineage>
</organism>
<protein>
    <submittedName>
        <fullName evidence="1">Uncharacterized protein</fullName>
    </submittedName>
</protein>
<dbReference type="EMBL" id="LAZR01010232">
    <property type="protein sequence ID" value="KKM68083.1"/>
    <property type="molecule type" value="Genomic_DNA"/>
</dbReference>
<gene>
    <name evidence="1" type="ORF">LCGC14_1464520</name>
</gene>